<dbReference type="AlphaFoldDB" id="A0A0B9A4W8"/>
<dbReference type="InterPro" id="IPR003331">
    <property type="entry name" value="UDP_GlcNAc_Epimerase_2_dom"/>
</dbReference>
<keyword evidence="8" id="KW-1185">Reference proteome</keyword>
<name>A0A0B9A4W8_9SPHN</name>
<evidence type="ECO:0000313" key="7">
    <source>
        <dbReference type="EMBL" id="KHS44360.1"/>
    </source>
</evidence>
<evidence type="ECO:0000313" key="8">
    <source>
        <dbReference type="Proteomes" id="UP000031338"/>
    </source>
</evidence>
<organism evidence="7 8">
    <name type="scientific">Novosphingobium subterraneum</name>
    <dbReference type="NCBI Taxonomy" id="48936"/>
    <lineage>
        <taxon>Bacteria</taxon>
        <taxon>Pseudomonadati</taxon>
        <taxon>Pseudomonadota</taxon>
        <taxon>Alphaproteobacteria</taxon>
        <taxon>Sphingomonadales</taxon>
        <taxon>Sphingomonadaceae</taxon>
        <taxon>Novosphingobium</taxon>
    </lineage>
</organism>
<comment type="similarity">
    <text evidence="3 5">Belongs to the UDP-N-acetylglucosamine 2-epimerase family.</text>
</comment>
<comment type="caution">
    <text evidence="7">The sequence shown here is derived from an EMBL/GenBank/DDBJ whole genome shotgun (WGS) entry which is preliminary data.</text>
</comment>
<dbReference type="RefSeq" id="WP_039336227.1">
    <property type="nucleotide sequence ID" value="NZ_JRVC01000017.1"/>
</dbReference>
<evidence type="ECO:0000259" key="6">
    <source>
        <dbReference type="Pfam" id="PF02350"/>
    </source>
</evidence>
<protein>
    <recommendedName>
        <fullName evidence="4">UDP-N-acetylglucosamine 2-epimerase (non-hydrolyzing)</fullName>
        <ecNumber evidence="4">5.1.3.14</ecNumber>
    </recommendedName>
</protein>
<feature type="domain" description="UDP-N-acetylglucosamine 2-epimerase" evidence="6">
    <location>
        <begin position="25"/>
        <end position="370"/>
    </location>
</feature>
<dbReference type="GO" id="GO:0008761">
    <property type="term" value="F:UDP-N-acetylglucosamine 2-epimerase activity"/>
    <property type="evidence" value="ECO:0007669"/>
    <property type="project" value="UniProtKB-EC"/>
</dbReference>
<comment type="catalytic activity">
    <reaction evidence="2">
        <text>UDP-N-acetyl-alpha-D-glucosamine = UDP-N-acetyl-alpha-D-mannosamine</text>
        <dbReference type="Rhea" id="RHEA:17213"/>
        <dbReference type="ChEBI" id="CHEBI:57705"/>
        <dbReference type="ChEBI" id="CHEBI:68623"/>
        <dbReference type="EC" id="5.1.3.14"/>
    </reaction>
</comment>
<evidence type="ECO:0000256" key="3">
    <source>
        <dbReference type="ARBA" id="ARBA00038209"/>
    </source>
</evidence>
<dbReference type="Pfam" id="PF02350">
    <property type="entry name" value="Epimerase_2"/>
    <property type="match status" value="1"/>
</dbReference>
<dbReference type="Gene3D" id="3.40.50.2000">
    <property type="entry name" value="Glycogen Phosphorylase B"/>
    <property type="match status" value="2"/>
</dbReference>
<dbReference type="PATRIC" id="fig|48936.3.peg.3247"/>
<dbReference type="EC" id="5.1.3.14" evidence="4"/>
<dbReference type="NCBIfam" id="TIGR00236">
    <property type="entry name" value="wecB"/>
    <property type="match status" value="1"/>
</dbReference>
<dbReference type="EMBL" id="JRVC01000017">
    <property type="protein sequence ID" value="KHS44360.1"/>
    <property type="molecule type" value="Genomic_DNA"/>
</dbReference>
<keyword evidence="1 5" id="KW-0413">Isomerase</keyword>
<dbReference type="PANTHER" id="PTHR43174:SF2">
    <property type="entry name" value="UDP-N-ACETYLGLUCOSAMINE 2-EPIMERASE"/>
    <property type="match status" value="1"/>
</dbReference>
<dbReference type="InterPro" id="IPR029767">
    <property type="entry name" value="WecB-like"/>
</dbReference>
<evidence type="ECO:0000256" key="1">
    <source>
        <dbReference type="ARBA" id="ARBA00023235"/>
    </source>
</evidence>
<dbReference type="SUPFAM" id="SSF53756">
    <property type="entry name" value="UDP-Glycosyltransferase/glycogen phosphorylase"/>
    <property type="match status" value="1"/>
</dbReference>
<dbReference type="CDD" id="cd03786">
    <property type="entry name" value="GTB_UDP-GlcNAc_2-Epimerase"/>
    <property type="match status" value="1"/>
</dbReference>
<gene>
    <name evidence="7" type="ORF">NJ75_03229</name>
</gene>
<dbReference type="Proteomes" id="UP000031338">
    <property type="component" value="Unassembled WGS sequence"/>
</dbReference>
<dbReference type="STRING" id="48936.NJ75_03229"/>
<accession>A0A0B9A4W8</accession>
<evidence type="ECO:0000256" key="4">
    <source>
        <dbReference type="ARBA" id="ARBA00038858"/>
    </source>
</evidence>
<evidence type="ECO:0000256" key="5">
    <source>
        <dbReference type="RuleBase" id="RU003513"/>
    </source>
</evidence>
<sequence length="374" mass="40039">MTEKTILVVFGTRPEAIKMFPVVHALAADPRTRVVTCVSAQHRGMLDQVLEIAGIVPDFDLDLMKPDQTLDGLTAALLTGLGKVMDQVNPDWVVVQGDTATAMAGALAAYYRKLPVAHVEAGLRSHNIYHPWPEEVNRKIIGTIARLHFAPTDVSAAALLAENVDAKGVHVTGNTVIDALQWVSAKIEAEPALASGLAEIEARFAGKRVIGVTSHRRENFGGGLENIAEAVRQIAAREDVAVVFPVHPNPNVRKVMDAALNGLPNVAMIEPLDYPHFARLLSVAEIMLTDSGGVQEEAPALGKPVLVMRETTERPEGVTAGTAKLVGTDVDTIVTEIFTLLDDKAAYSAMARAHNPFGDGQSARRIVELLANDG</sequence>
<proteinExistence type="inferred from homology"/>
<dbReference type="PANTHER" id="PTHR43174">
    <property type="entry name" value="UDP-N-ACETYLGLUCOSAMINE 2-EPIMERASE"/>
    <property type="match status" value="1"/>
</dbReference>
<evidence type="ECO:0000256" key="2">
    <source>
        <dbReference type="ARBA" id="ARBA00036080"/>
    </source>
</evidence>
<reference evidence="7 8" key="1">
    <citation type="submission" date="2014-10" db="EMBL/GenBank/DDBJ databases">
        <title>Draft genome sequence of Novosphingobium subterraneum DSM 12447.</title>
        <authorList>
            <person name="Gan H.M."/>
            <person name="Gan H.Y."/>
            <person name="Savka M.A."/>
        </authorList>
    </citation>
    <scope>NUCLEOTIDE SEQUENCE [LARGE SCALE GENOMIC DNA]</scope>
    <source>
        <strain evidence="7 8">DSM 12447</strain>
    </source>
</reference>